<dbReference type="EMBL" id="AOLV01000033">
    <property type="protein sequence ID" value="EPX83274.1"/>
    <property type="molecule type" value="Genomic_DNA"/>
</dbReference>
<gene>
    <name evidence="3" type="ORF">ruthe_02899</name>
</gene>
<dbReference type="InterPro" id="IPR047726">
    <property type="entry name" value="CsgH_dom"/>
</dbReference>
<dbReference type="InterPro" id="IPR053722">
    <property type="entry name" value="Curli_assembly_CsgC/AgfC"/>
</dbReference>
<evidence type="ECO:0000259" key="2">
    <source>
        <dbReference type="Pfam" id="PF21112"/>
    </source>
</evidence>
<reference evidence="3 4" key="1">
    <citation type="journal article" date="2013" name="Stand. Genomic Sci.">
        <title>Genome sequence of the reddish-pigmented Rubellimicrobium thermophilum type strain (DSM 16684(T)), a member of the Roseobacter clade.</title>
        <authorList>
            <person name="Fiebig A."/>
            <person name="Riedel T."/>
            <person name="Gronow S."/>
            <person name="Petersen J."/>
            <person name="Klenk H.P."/>
            <person name="Goker M."/>
        </authorList>
    </citation>
    <scope>NUCLEOTIDE SEQUENCE [LARGE SCALE GENOMIC DNA]</scope>
    <source>
        <strain evidence="3 4">DSM 16684</strain>
    </source>
</reference>
<keyword evidence="4" id="KW-1185">Reference proteome</keyword>
<proteinExistence type="predicted"/>
<dbReference type="STRING" id="1123069.ruthe_02899"/>
<dbReference type="Proteomes" id="UP000015346">
    <property type="component" value="Unassembled WGS sequence"/>
</dbReference>
<keyword evidence="1" id="KW-0732">Signal</keyword>
<dbReference type="RefSeq" id="WP_021098963.1">
    <property type="nucleotide sequence ID" value="NZ_KE557324.1"/>
</dbReference>
<dbReference type="NCBIfam" id="NF041112">
    <property type="entry name" value="chap_CsgH_alph"/>
    <property type="match status" value="1"/>
</dbReference>
<evidence type="ECO:0000313" key="4">
    <source>
        <dbReference type="Proteomes" id="UP000015346"/>
    </source>
</evidence>
<evidence type="ECO:0000313" key="3">
    <source>
        <dbReference type="EMBL" id="EPX83274.1"/>
    </source>
</evidence>
<dbReference type="HOGENOM" id="CLU_1823904_0_0_5"/>
<feature type="chain" id="PRO_5004556750" description="CsgH-like domain-containing protein" evidence="1">
    <location>
        <begin position="28"/>
        <end position="141"/>
    </location>
</feature>
<dbReference type="AlphaFoldDB" id="S9SAI8"/>
<comment type="caution">
    <text evidence="3">The sequence shown here is derived from an EMBL/GenBank/DDBJ whole genome shotgun (WGS) entry which is preliminary data.</text>
</comment>
<feature type="signal peptide" evidence="1">
    <location>
        <begin position="1"/>
        <end position="27"/>
    </location>
</feature>
<feature type="domain" description="CsgH-like" evidence="2">
    <location>
        <begin position="53"/>
        <end position="136"/>
    </location>
</feature>
<evidence type="ECO:0000256" key="1">
    <source>
        <dbReference type="SAM" id="SignalP"/>
    </source>
</evidence>
<sequence>MTLSPTTIRSPMTLVLAALVLTACAMAFGASPAGLSGVASGGALASGPLYGPVQCVLELGRSGNGLVLAGQVTARRNLSGEYSLHVQGRGIVIDQGGPFSLSAGERATLGRANLPGRAEDYTLRLIVEAAGRRVACPVETD</sequence>
<dbReference type="OrthoDB" id="7864894at2"/>
<accession>S9SAI8</accession>
<protein>
    <recommendedName>
        <fullName evidence="2">CsgH-like domain-containing protein</fullName>
    </recommendedName>
</protein>
<dbReference type="InterPro" id="IPR048632">
    <property type="entry name" value="CsgH-like"/>
</dbReference>
<dbReference type="Pfam" id="PF21112">
    <property type="entry name" value="CsgH"/>
    <property type="match status" value="1"/>
</dbReference>
<name>S9SAI8_9RHOB</name>
<dbReference type="Gene3D" id="2.60.40.2420">
    <property type="match status" value="1"/>
</dbReference>
<organism evidence="3 4">
    <name type="scientific">Rubellimicrobium thermophilum DSM 16684</name>
    <dbReference type="NCBI Taxonomy" id="1123069"/>
    <lineage>
        <taxon>Bacteria</taxon>
        <taxon>Pseudomonadati</taxon>
        <taxon>Pseudomonadota</taxon>
        <taxon>Alphaproteobacteria</taxon>
        <taxon>Rhodobacterales</taxon>
        <taxon>Roseobacteraceae</taxon>
        <taxon>Rubellimicrobium</taxon>
    </lineage>
</organism>